<evidence type="ECO:0000256" key="6">
    <source>
        <dbReference type="ARBA" id="ARBA00023295"/>
    </source>
</evidence>
<dbReference type="Pfam" id="PF04616">
    <property type="entry name" value="Glyco_hydro_43"/>
    <property type="match status" value="1"/>
</dbReference>
<evidence type="ECO:0000256" key="3">
    <source>
        <dbReference type="ARBA" id="ARBA00022729"/>
    </source>
</evidence>
<dbReference type="InterPro" id="IPR023296">
    <property type="entry name" value="Glyco_hydro_beta-prop_sf"/>
</dbReference>
<keyword evidence="4" id="KW-0378">Hydrolase</keyword>
<dbReference type="Pfam" id="PF13385">
    <property type="entry name" value="Laminin_G_3"/>
    <property type="match status" value="2"/>
</dbReference>
<feature type="chain" id="PRO_5040750498" evidence="10">
    <location>
        <begin position="17"/>
        <end position="1219"/>
    </location>
</feature>
<evidence type="ECO:0000256" key="2">
    <source>
        <dbReference type="ARBA" id="ARBA00009865"/>
    </source>
</evidence>
<dbReference type="SUPFAM" id="SSF75005">
    <property type="entry name" value="Arabinanase/levansucrase/invertase"/>
    <property type="match status" value="1"/>
</dbReference>
<evidence type="ECO:0000313" key="13">
    <source>
        <dbReference type="Proteomes" id="UP001139319"/>
    </source>
</evidence>
<dbReference type="Proteomes" id="UP001139319">
    <property type="component" value="Unassembled WGS sequence"/>
</dbReference>
<dbReference type="EMBL" id="JAMFTH010000001">
    <property type="protein sequence ID" value="MCP8898104.1"/>
    <property type="molecule type" value="Genomic_DNA"/>
</dbReference>
<dbReference type="GO" id="GO:0005975">
    <property type="term" value="P:carbohydrate metabolic process"/>
    <property type="evidence" value="ECO:0007669"/>
    <property type="project" value="InterPro"/>
</dbReference>
<dbReference type="InterPro" id="IPR046780">
    <property type="entry name" value="aBig_2"/>
</dbReference>
<keyword evidence="5" id="KW-1015">Disulfide bond</keyword>
<evidence type="ECO:0000256" key="7">
    <source>
        <dbReference type="PIRSR" id="PIRSR606710-1"/>
    </source>
</evidence>
<protein>
    <submittedName>
        <fullName evidence="12">Family 43 glycosylhydrolase</fullName>
    </submittedName>
</protein>
<feature type="region of interest" description="Disordered" evidence="9">
    <location>
        <begin position="58"/>
        <end position="77"/>
    </location>
</feature>
<dbReference type="InterPro" id="IPR006710">
    <property type="entry name" value="Glyco_hydro_43"/>
</dbReference>
<feature type="active site" description="Proton donor" evidence="7">
    <location>
        <position position="373"/>
    </location>
</feature>
<dbReference type="RefSeq" id="WP_253966394.1">
    <property type="nucleotide sequence ID" value="NZ_JAMFTH010000001.1"/>
</dbReference>
<dbReference type="GO" id="GO:0004553">
    <property type="term" value="F:hydrolase activity, hydrolyzing O-glycosyl compounds"/>
    <property type="evidence" value="ECO:0007669"/>
    <property type="project" value="InterPro"/>
</dbReference>
<name>A0A9X2HW47_9GAMM</name>
<feature type="site" description="Important for catalytic activity, responsible for pKa modulation of the active site Glu and correct orientation of both the proton donor and substrate" evidence="8">
    <location>
        <position position="320"/>
    </location>
</feature>
<dbReference type="Pfam" id="PF20578">
    <property type="entry name" value="aBig_2"/>
    <property type="match status" value="2"/>
</dbReference>
<feature type="active site" description="Proton acceptor" evidence="7">
    <location>
        <position position="170"/>
    </location>
</feature>
<dbReference type="SMART" id="SM00560">
    <property type="entry name" value="LamGL"/>
    <property type="match status" value="1"/>
</dbReference>
<dbReference type="InterPro" id="IPR050727">
    <property type="entry name" value="GH43_arabinanases"/>
</dbReference>
<dbReference type="InterPro" id="IPR032291">
    <property type="entry name" value="Abn2_C"/>
</dbReference>
<evidence type="ECO:0000256" key="4">
    <source>
        <dbReference type="ARBA" id="ARBA00022801"/>
    </source>
</evidence>
<dbReference type="PANTHER" id="PTHR43301:SF3">
    <property type="entry name" value="ARABINAN ENDO-1,5-ALPHA-L-ARABINOSIDASE A-RELATED"/>
    <property type="match status" value="1"/>
</dbReference>
<evidence type="ECO:0000256" key="5">
    <source>
        <dbReference type="ARBA" id="ARBA00023157"/>
    </source>
</evidence>
<evidence type="ECO:0000259" key="11">
    <source>
        <dbReference type="SMART" id="SM00560"/>
    </source>
</evidence>
<feature type="region of interest" description="Disordered" evidence="9">
    <location>
        <begin position="102"/>
        <end position="124"/>
    </location>
</feature>
<evidence type="ECO:0000256" key="8">
    <source>
        <dbReference type="PIRSR" id="PIRSR606710-2"/>
    </source>
</evidence>
<dbReference type="Gene3D" id="2.115.10.20">
    <property type="entry name" value="Glycosyl hydrolase domain, family 43"/>
    <property type="match status" value="1"/>
</dbReference>
<keyword evidence="13" id="KW-1185">Reference proteome</keyword>
<keyword evidence="6" id="KW-0326">Glycosidase</keyword>
<dbReference type="InterPro" id="IPR013320">
    <property type="entry name" value="ConA-like_dom_sf"/>
</dbReference>
<feature type="compositionally biased region" description="Low complexity" evidence="9">
    <location>
        <begin position="25"/>
        <end position="50"/>
    </location>
</feature>
<dbReference type="Pfam" id="PF16369">
    <property type="entry name" value="GH43_C"/>
    <property type="match status" value="1"/>
</dbReference>
<keyword evidence="3 10" id="KW-0732">Signal</keyword>
<evidence type="ECO:0000256" key="1">
    <source>
        <dbReference type="ARBA" id="ARBA00004834"/>
    </source>
</evidence>
<feature type="region of interest" description="Disordered" evidence="9">
    <location>
        <begin position="19"/>
        <end position="50"/>
    </location>
</feature>
<proteinExistence type="inferred from homology"/>
<evidence type="ECO:0000256" key="10">
    <source>
        <dbReference type="SAM" id="SignalP"/>
    </source>
</evidence>
<reference evidence="12" key="2">
    <citation type="submission" date="2023-01" db="EMBL/GenBank/DDBJ databases">
        <title>Gilvimarinus xylanilyticus HB14 isolated from Caulerpa lentillifera aquaculture base in Hainan, China.</title>
        <authorList>
            <person name="Zhang Y.-J."/>
        </authorList>
    </citation>
    <scope>NUCLEOTIDE SEQUENCE</scope>
    <source>
        <strain evidence="12">HB14</strain>
    </source>
</reference>
<dbReference type="SUPFAM" id="SSF49899">
    <property type="entry name" value="Concanavalin A-like lectins/glucanases"/>
    <property type="match status" value="2"/>
</dbReference>
<dbReference type="AlphaFoldDB" id="A0A9X2HW47"/>
<dbReference type="PROSITE" id="PS51257">
    <property type="entry name" value="PROKAR_LIPOPROTEIN"/>
    <property type="match status" value="1"/>
</dbReference>
<organism evidence="12 13">
    <name type="scientific">Gilvimarinus xylanilyticus</name>
    <dbReference type="NCBI Taxonomy" id="2944139"/>
    <lineage>
        <taxon>Bacteria</taxon>
        <taxon>Pseudomonadati</taxon>
        <taxon>Pseudomonadota</taxon>
        <taxon>Gammaproteobacteria</taxon>
        <taxon>Cellvibrionales</taxon>
        <taxon>Cellvibrionaceae</taxon>
        <taxon>Gilvimarinus</taxon>
    </lineage>
</organism>
<dbReference type="InterPro" id="IPR006558">
    <property type="entry name" value="LamG-like"/>
</dbReference>
<feature type="signal peptide" evidence="10">
    <location>
        <begin position="1"/>
        <end position="16"/>
    </location>
</feature>
<dbReference type="Gene3D" id="2.60.120.200">
    <property type="match status" value="2"/>
</dbReference>
<feature type="domain" description="LamG-like jellyroll fold" evidence="11">
    <location>
        <begin position="778"/>
        <end position="913"/>
    </location>
</feature>
<comment type="caution">
    <text evidence="12">The sequence shown here is derived from an EMBL/GenBank/DDBJ whole genome shotgun (WGS) entry which is preliminary data.</text>
</comment>
<sequence length="1219" mass="129488">MSIRALALAVSVISIAGCGGESTESDNNSSSSLSSASSQPTSSQASSSVVSSSVASSIDSSSSVSSTPASSVSSSSQSSIASSSSEAASSVSSSVSSDTLSSASSSSEASSAESSSSLSSSSQASSESSIASSNAESSASFSSSEATLTTYPDPSIDPTLVNYNDIAVHDPSVIRAEDGTFYVVGSHLGFAKSTDLVNWQLVASGVDDANPLFNTYETEIAEGIEWTGGHVGSWASDIIRLADGRYYFYYNHCANPASEEGLCNAPHSYLGLAVSDNVEGPYEDQGIFLYSGQTDEQMQGEYNIGGLDSFDARVHPNVIDPTAFFDKDGQLWMSYGSYSGGIFILKMDENTGMPEPDQGYGKHIIGGAHSSIEGSFVIYSPESDYYYMFTSFGGYEAADGYNIRVARSRTPDGPYLDAAGNDVANARGGWDSISPYGTKLMGGFNFASYPGSDAEARGYLAPGHNSAYYDEATGQHYLITHTRFPNRGEGHAIRVHELWVNNDGWLVASPQRYAPIEGENIVDYQDIVGDYQLINHQKDINRTAHQSVDAFLSEDGSISGDVTGLYVLYPEQPERITIALDDGSIFEGVTAWQWDPRINKLVPTFSAMSDQGVSLWGVQLQSKLNDEIITAIVDDLTLPTTFKGSWLNLPTEGARGASISWESDNPVVINTSGEVSRPNVGEGDSTVTLTATIERDGVQTQKVFNVTVEERVTFNRVAEFKFENDLSDSTGHFATGSPTADRANTSGSVDYDIGREGQALLLDGTNGVQLPDGLIDNHEYTVSMWVNPTTITGFSPVFFGGLPDGAGASSQWISLQPQGWDGNTMLWSGSQAWVDASTGELIPAATWTHLAFTVDRGTVTVYIDGEAKYTGANLTDFFSTQTGQFSVGVNFWDTPYQGLVDELNVYDTALSAAEIQTLDIEATNTTELLTSAAEILSLGDISAVQNDFALPTSGPYASSVSWVSSDSSLIQVNGNTAVVTRPELYDTDVTLTATISLNGDTTEKAFVVTLDSLAPPTPVAHYSFDEHLDDERGNFTSGSVTGDRLDNTGGTVAYVSGQSGSAVSLDGASGIALPNDLITGHRYSFGIWLNPTTLSQFTPTFFGASSGDSWISLVPFGPGAGHTMLWSGTAWYDGDTGSQIATNQWTHFAAVVDNGEITIYLNGTQVFNNTGFPDALAEPGNSFGIGVNYWDMPYQGLVDELVIYNEAVGADIITDLATP</sequence>
<reference evidence="12" key="1">
    <citation type="submission" date="2022-05" db="EMBL/GenBank/DDBJ databases">
        <authorList>
            <person name="Sun H.-N."/>
        </authorList>
    </citation>
    <scope>NUCLEOTIDE SEQUENCE</scope>
    <source>
        <strain evidence="12">HB14</strain>
    </source>
</reference>
<dbReference type="PANTHER" id="PTHR43301">
    <property type="entry name" value="ARABINAN ENDO-1,5-ALPHA-L-ARABINOSIDASE"/>
    <property type="match status" value="1"/>
</dbReference>
<dbReference type="Gene3D" id="2.40.128.10">
    <property type="match status" value="1"/>
</dbReference>
<evidence type="ECO:0000256" key="9">
    <source>
        <dbReference type="SAM" id="MobiDB-lite"/>
    </source>
</evidence>
<comment type="similarity">
    <text evidence="2">Belongs to the glycosyl hydrolase 43 family.</text>
</comment>
<gene>
    <name evidence="12" type="ORF">M6D89_02190</name>
</gene>
<comment type="pathway">
    <text evidence="1">Glycan metabolism; L-arabinan degradation.</text>
</comment>
<accession>A0A9X2HW47</accession>
<evidence type="ECO:0000313" key="12">
    <source>
        <dbReference type="EMBL" id="MCP8898104.1"/>
    </source>
</evidence>